<name>A0A0R2ZR82_9PSED</name>
<evidence type="ECO:0000313" key="2">
    <source>
        <dbReference type="Proteomes" id="UP000052019"/>
    </source>
</evidence>
<accession>A0A0R2ZR82</accession>
<dbReference type="EMBL" id="JYLK01000001">
    <property type="protein sequence ID" value="KRP63392.1"/>
    <property type="molecule type" value="Genomic_DNA"/>
</dbReference>
<evidence type="ECO:0000313" key="1">
    <source>
        <dbReference type="EMBL" id="KRP63392.1"/>
    </source>
</evidence>
<proteinExistence type="predicted"/>
<comment type="caution">
    <text evidence="1">The sequence shown here is derived from an EMBL/GenBank/DDBJ whole genome shotgun (WGS) entry which is preliminary data.</text>
</comment>
<reference evidence="1 2" key="1">
    <citation type="submission" date="2015-02" db="EMBL/GenBank/DDBJ databases">
        <title>Two Pseudomonas sp. nov. isolated from raw milk.</title>
        <authorList>
            <person name="Wenning M."/>
            <person name="von Neubeck M."/>
            <person name="Huptas C."/>
            <person name="Scherer S."/>
        </authorList>
    </citation>
    <scope>NUCLEOTIDE SEQUENCE [LARGE SCALE GENOMIC DNA]</scope>
    <source>
        <strain evidence="1 2">DSM 14937</strain>
    </source>
</reference>
<protein>
    <submittedName>
        <fullName evidence="1">Uncharacterized protein</fullName>
    </submittedName>
</protein>
<dbReference type="Proteomes" id="UP000052019">
    <property type="component" value="Unassembled WGS sequence"/>
</dbReference>
<dbReference type="AntiFam" id="ANF00177">
    <property type="entry name" value="Shadow ORF (opposite rpsU)"/>
</dbReference>
<dbReference type="AlphaFoldDB" id="A0A0R2ZR82"/>
<gene>
    <name evidence="1" type="ORF">TU79_03195</name>
</gene>
<organism evidence="1 2">
    <name type="scientific">Pseudomonas trivialis</name>
    <dbReference type="NCBI Taxonomy" id="200450"/>
    <lineage>
        <taxon>Bacteria</taxon>
        <taxon>Pseudomonadati</taxon>
        <taxon>Pseudomonadota</taxon>
        <taxon>Gammaproteobacteria</taxon>
        <taxon>Pseudomonadales</taxon>
        <taxon>Pseudomonadaceae</taxon>
        <taxon>Pseudomonas</taxon>
    </lineage>
</organism>
<sequence>MTCEAVVSVACAASTVKHQAISANANSPAEGRAWQKLATNVCVLVQTNGAALFALNFLGVTLNSGCCLALTLRSWLLIKFAATNFSQNTGFFAGALETTQSYVEGFVLFYFDGWHPELPSFITGIQRSRRKKFAAEVVGF</sequence>